<sequence length="111" mass="12534">MLEENAKIRWCHVARYLASRHRILESRDPKPRKPSHYAYGGPSSSPSSPSPFIITIIFFTSFTEPKLLLLSTPLQLSLLCLILGSQLRQRGLKTRLSGTERFLGALFSIGY</sequence>
<dbReference type="Proteomes" id="UP000250321">
    <property type="component" value="Unassembled WGS sequence"/>
</dbReference>
<gene>
    <name evidence="2" type="ORF">Pyn_07609</name>
</gene>
<dbReference type="AlphaFoldDB" id="A0A314USW3"/>
<dbReference type="OrthoDB" id="10465218at2759"/>
<evidence type="ECO:0000313" key="2">
    <source>
        <dbReference type="EMBL" id="PQM39988.1"/>
    </source>
</evidence>
<accession>A0A314USW3</accession>
<comment type="caution">
    <text evidence="2">The sequence shown here is derived from an EMBL/GenBank/DDBJ whole genome shotgun (WGS) entry which is preliminary data.</text>
</comment>
<evidence type="ECO:0000313" key="3">
    <source>
        <dbReference type="Proteomes" id="UP000250321"/>
    </source>
</evidence>
<dbReference type="EMBL" id="PJQY01003114">
    <property type="protein sequence ID" value="PQM39988.1"/>
    <property type="molecule type" value="Genomic_DNA"/>
</dbReference>
<organism evidence="2 3">
    <name type="scientific">Prunus yedoensis var. nudiflora</name>
    <dbReference type="NCBI Taxonomy" id="2094558"/>
    <lineage>
        <taxon>Eukaryota</taxon>
        <taxon>Viridiplantae</taxon>
        <taxon>Streptophyta</taxon>
        <taxon>Embryophyta</taxon>
        <taxon>Tracheophyta</taxon>
        <taxon>Spermatophyta</taxon>
        <taxon>Magnoliopsida</taxon>
        <taxon>eudicotyledons</taxon>
        <taxon>Gunneridae</taxon>
        <taxon>Pentapetalae</taxon>
        <taxon>rosids</taxon>
        <taxon>fabids</taxon>
        <taxon>Rosales</taxon>
        <taxon>Rosaceae</taxon>
        <taxon>Amygdaloideae</taxon>
        <taxon>Amygdaleae</taxon>
        <taxon>Prunus</taxon>
    </lineage>
</organism>
<keyword evidence="3" id="KW-1185">Reference proteome</keyword>
<name>A0A314USW3_PRUYE</name>
<evidence type="ECO:0000256" key="1">
    <source>
        <dbReference type="SAM" id="MobiDB-lite"/>
    </source>
</evidence>
<proteinExistence type="predicted"/>
<reference evidence="2 3" key="1">
    <citation type="submission" date="2018-02" db="EMBL/GenBank/DDBJ databases">
        <title>Draft genome of wild Prunus yedoensis var. nudiflora.</title>
        <authorList>
            <person name="Baek S."/>
            <person name="Kim J.-H."/>
            <person name="Choi K."/>
            <person name="Kim G.-B."/>
            <person name="Cho A."/>
            <person name="Jang H."/>
            <person name="Shin C.-H."/>
            <person name="Yu H.-J."/>
            <person name="Mun J.-H."/>
        </authorList>
    </citation>
    <scope>NUCLEOTIDE SEQUENCE [LARGE SCALE GENOMIC DNA]</scope>
    <source>
        <strain evidence="3">cv. Jeju island</strain>
        <tissue evidence="2">Leaf</tissue>
    </source>
</reference>
<feature type="region of interest" description="Disordered" evidence="1">
    <location>
        <begin position="25"/>
        <end position="49"/>
    </location>
</feature>
<protein>
    <submittedName>
        <fullName evidence="2">Uncharacterized protein</fullName>
    </submittedName>
</protein>